<dbReference type="Gene3D" id="1.10.3720.10">
    <property type="entry name" value="MetI-like"/>
    <property type="match status" value="1"/>
</dbReference>
<dbReference type="NCBIfam" id="TIGR01726">
    <property type="entry name" value="HEQRo_perm_3TM"/>
    <property type="match status" value="1"/>
</dbReference>
<evidence type="ECO:0000313" key="10">
    <source>
        <dbReference type="Proteomes" id="UP000754750"/>
    </source>
</evidence>
<dbReference type="RefSeq" id="WP_020074495.1">
    <property type="nucleotide sequence ID" value="NZ_JBKWRC010000001.1"/>
</dbReference>
<dbReference type="GO" id="GO:0006865">
    <property type="term" value="P:amino acid transport"/>
    <property type="evidence" value="ECO:0007669"/>
    <property type="project" value="TreeGrafter"/>
</dbReference>
<dbReference type="PANTHER" id="PTHR30614">
    <property type="entry name" value="MEMBRANE COMPONENT OF AMINO ACID ABC TRANSPORTER"/>
    <property type="match status" value="1"/>
</dbReference>
<keyword evidence="3" id="KW-1003">Cell membrane</keyword>
<dbReference type="Proteomes" id="UP000754750">
    <property type="component" value="Unassembled WGS sequence"/>
</dbReference>
<comment type="similarity">
    <text evidence="7">Belongs to the binding-protein-dependent transport system permease family.</text>
</comment>
<protein>
    <submittedName>
        <fullName evidence="9">Amino acid ABC transporter permease</fullName>
    </submittedName>
</protein>
<accession>A0A928KNV7</accession>
<dbReference type="InterPro" id="IPR043429">
    <property type="entry name" value="ArtM/GltK/GlnP/TcyL/YhdX-like"/>
</dbReference>
<dbReference type="EMBL" id="SVNY01000001">
    <property type="protein sequence ID" value="MBE6832057.1"/>
    <property type="molecule type" value="Genomic_DNA"/>
</dbReference>
<evidence type="ECO:0000256" key="5">
    <source>
        <dbReference type="ARBA" id="ARBA00022989"/>
    </source>
</evidence>
<proteinExistence type="inferred from homology"/>
<dbReference type="CDD" id="cd06261">
    <property type="entry name" value="TM_PBP2"/>
    <property type="match status" value="1"/>
</dbReference>
<comment type="caution">
    <text evidence="9">The sequence shown here is derived from an EMBL/GenBank/DDBJ whole genome shotgun (WGS) entry which is preliminary data.</text>
</comment>
<keyword evidence="4 7" id="KW-0812">Transmembrane</keyword>
<feature type="transmembrane region" description="Helical" evidence="7">
    <location>
        <begin position="184"/>
        <end position="202"/>
    </location>
</feature>
<evidence type="ECO:0000256" key="6">
    <source>
        <dbReference type="ARBA" id="ARBA00023136"/>
    </source>
</evidence>
<dbReference type="GO" id="GO:0043190">
    <property type="term" value="C:ATP-binding cassette (ABC) transporter complex"/>
    <property type="evidence" value="ECO:0007669"/>
    <property type="project" value="InterPro"/>
</dbReference>
<keyword evidence="2 7" id="KW-0813">Transport</keyword>
<keyword evidence="5 7" id="KW-1133">Transmembrane helix</keyword>
<dbReference type="GO" id="GO:0022857">
    <property type="term" value="F:transmembrane transporter activity"/>
    <property type="evidence" value="ECO:0007669"/>
    <property type="project" value="InterPro"/>
</dbReference>
<organism evidence="9 10">
    <name type="scientific">Faecalispora sporosphaeroides</name>
    <dbReference type="NCBI Taxonomy" id="1549"/>
    <lineage>
        <taxon>Bacteria</taxon>
        <taxon>Bacillati</taxon>
        <taxon>Bacillota</taxon>
        <taxon>Clostridia</taxon>
        <taxon>Eubacteriales</taxon>
        <taxon>Oscillospiraceae</taxon>
        <taxon>Faecalispora</taxon>
    </lineage>
</organism>
<sequence>MELLSSIFSRDNVLFLLAGMRTTVVIAASTILIALFFGTILGLVRNYDRGILGRLSAVYIETFRNTPLILWILAIRFLVPIPAFYSGILSMSVFTTAIMAEVVRGGLNSINKGQFEAAYSQGFGFFQTLWFIIIPQCFKNIVPSLLSQMITTVKDTSFLWAVAIEEFTGKGMILMGRFASSAQVFLLFAFMAGVYFIINFTLSSIVRRQNAKGESLKKPVPVKA</sequence>
<feature type="transmembrane region" description="Helical" evidence="7">
    <location>
        <begin position="68"/>
        <end position="98"/>
    </location>
</feature>
<feature type="transmembrane region" description="Helical" evidence="7">
    <location>
        <begin position="24"/>
        <end position="47"/>
    </location>
</feature>
<dbReference type="PROSITE" id="PS50928">
    <property type="entry name" value="ABC_TM1"/>
    <property type="match status" value="1"/>
</dbReference>
<evidence type="ECO:0000256" key="1">
    <source>
        <dbReference type="ARBA" id="ARBA00004651"/>
    </source>
</evidence>
<reference evidence="9" key="1">
    <citation type="submission" date="2019-04" db="EMBL/GenBank/DDBJ databases">
        <title>Evolution of Biomass-Degrading Anaerobic Consortia Revealed by Metagenomics.</title>
        <authorList>
            <person name="Peng X."/>
        </authorList>
    </citation>
    <scope>NUCLEOTIDE SEQUENCE</scope>
    <source>
        <strain evidence="9">SIG551</strain>
    </source>
</reference>
<evidence type="ECO:0000256" key="4">
    <source>
        <dbReference type="ARBA" id="ARBA00022692"/>
    </source>
</evidence>
<dbReference type="AlphaFoldDB" id="A0A928KNV7"/>
<feature type="domain" description="ABC transmembrane type-1" evidence="8">
    <location>
        <begin position="20"/>
        <end position="206"/>
    </location>
</feature>
<evidence type="ECO:0000256" key="2">
    <source>
        <dbReference type="ARBA" id="ARBA00022448"/>
    </source>
</evidence>
<evidence type="ECO:0000256" key="3">
    <source>
        <dbReference type="ARBA" id="ARBA00022475"/>
    </source>
</evidence>
<comment type="subcellular location">
    <subcellularLocation>
        <location evidence="1 7">Cell membrane</location>
        <topology evidence="1 7">Multi-pass membrane protein</topology>
    </subcellularLocation>
</comment>
<dbReference type="SUPFAM" id="SSF161098">
    <property type="entry name" value="MetI-like"/>
    <property type="match status" value="1"/>
</dbReference>
<dbReference type="InterPro" id="IPR035906">
    <property type="entry name" value="MetI-like_sf"/>
</dbReference>
<name>A0A928KNV7_9FIRM</name>
<dbReference type="PANTHER" id="PTHR30614:SF41">
    <property type="entry name" value="INNER MEMBRANE AMINO-ACID ABC TRANSPORTER PERMEASE PROTEIN YHDY"/>
    <property type="match status" value="1"/>
</dbReference>
<evidence type="ECO:0000313" key="9">
    <source>
        <dbReference type="EMBL" id="MBE6832057.1"/>
    </source>
</evidence>
<dbReference type="InterPro" id="IPR010065">
    <property type="entry name" value="AA_ABC_transptr_permease_3TM"/>
</dbReference>
<evidence type="ECO:0000256" key="7">
    <source>
        <dbReference type="RuleBase" id="RU363032"/>
    </source>
</evidence>
<dbReference type="InterPro" id="IPR000515">
    <property type="entry name" value="MetI-like"/>
</dbReference>
<evidence type="ECO:0000259" key="8">
    <source>
        <dbReference type="PROSITE" id="PS50928"/>
    </source>
</evidence>
<dbReference type="Pfam" id="PF00528">
    <property type="entry name" value="BPD_transp_1"/>
    <property type="match status" value="1"/>
</dbReference>
<gene>
    <name evidence="9" type="ORF">E7512_00475</name>
</gene>
<keyword evidence="6 7" id="KW-0472">Membrane</keyword>